<dbReference type="GO" id="GO:0005524">
    <property type="term" value="F:ATP binding"/>
    <property type="evidence" value="ECO:0007669"/>
    <property type="project" value="InterPro"/>
</dbReference>
<dbReference type="EMBL" id="MVBM01000003">
    <property type="protein sequence ID" value="OOK75935.1"/>
    <property type="molecule type" value="Genomic_DNA"/>
</dbReference>
<evidence type="ECO:0000313" key="3">
    <source>
        <dbReference type="EMBL" id="OOK75935.1"/>
    </source>
</evidence>
<dbReference type="Pfam" id="PF01580">
    <property type="entry name" value="FtsK_SpoIIIE"/>
    <property type="match status" value="1"/>
</dbReference>
<dbReference type="Gene3D" id="3.40.50.300">
    <property type="entry name" value="P-loop containing nucleotide triphosphate hydrolases"/>
    <property type="match status" value="1"/>
</dbReference>
<proteinExistence type="predicted"/>
<dbReference type="Proteomes" id="UP000189229">
    <property type="component" value="Unassembled WGS sequence"/>
</dbReference>
<dbReference type="InterPro" id="IPR002543">
    <property type="entry name" value="FtsK_dom"/>
</dbReference>
<gene>
    <name evidence="3" type="ORF">BZL30_3958</name>
</gene>
<reference evidence="3 4" key="1">
    <citation type="submission" date="2017-02" db="EMBL/GenBank/DDBJ databases">
        <title>Complete genome sequences of Mycobacterium kansasii strains isolated from rhesus macaques.</title>
        <authorList>
            <person name="Panda A."/>
            <person name="Nagaraj S."/>
            <person name="Zhao X."/>
            <person name="Tettelin H."/>
            <person name="Detolla L.J."/>
        </authorList>
    </citation>
    <scope>NUCLEOTIDE SEQUENCE [LARGE SCALE GENOMIC DNA]</scope>
    <source>
        <strain evidence="3 4">11-3813</strain>
    </source>
</reference>
<name>A0A1V3X9Q4_MYCKA</name>
<sequence>MYSRDNTIGDRIISLSSRGPEYGVHLMVSAGGWIHGQRQSLLQNVTARIQLRLADPSESQMGHSSIESREAARRTLNRPVSV</sequence>
<organism evidence="3 4">
    <name type="scientific">Mycobacterium kansasii</name>
    <dbReference type="NCBI Taxonomy" id="1768"/>
    <lineage>
        <taxon>Bacteria</taxon>
        <taxon>Bacillati</taxon>
        <taxon>Actinomycetota</taxon>
        <taxon>Actinomycetes</taxon>
        <taxon>Mycobacteriales</taxon>
        <taxon>Mycobacteriaceae</taxon>
        <taxon>Mycobacterium</taxon>
    </lineage>
</organism>
<protein>
    <submittedName>
        <fullName evidence="3">FtsK/SpoIIIE family protein</fullName>
    </submittedName>
</protein>
<feature type="domain" description="FtsK" evidence="2">
    <location>
        <begin position="10"/>
        <end position="73"/>
    </location>
</feature>
<comment type="caution">
    <text evidence="3">The sequence shown here is derived from an EMBL/GenBank/DDBJ whole genome shotgun (WGS) entry which is preliminary data.</text>
</comment>
<feature type="region of interest" description="Disordered" evidence="1">
    <location>
        <begin position="56"/>
        <end position="82"/>
    </location>
</feature>
<dbReference type="AlphaFoldDB" id="A0A1V3X9Q4"/>
<accession>A0A1V3X9Q4</accession>
<dbReference type="GO" id="GO:0003677">
    <property type="term" value="F:DNA binding"/>
    <property type="evidence" value="ECO:0007669"/>
    <property type="project" value="InterPro"/>
</dbReference>
<dbReference type="InterPro" id="IPR027417">
    <property type="entry name" value="P-loop_NTPase"/>
</dbReference>
<evidence type="ECO:0000256" key="1">
    <source>
        <dbReference type="SAM" id="MobiDB-lite"/>
    </source>
</evidence>
<evidence type="ECO:0000313" key="4">
    <source>
        <dbReference type="Proteomes" id="UP000189229"/>
    </source>
</evidence>
<evidence type="ECO:0000259" key="2">
    <source>
        <dbReference type="Pfam" id="PF01580"/>
    </source>
</evidence>